<organism evidence="2">
    <name type="scientific">Aquarana catesbeiana</name>
    <name type="common">American bullfrog</name>
    <name type="synonym">Rana catesbeiana</name>
    <dbReference type="NCBI Taxonomy" id="8400"/>
    <lineage>
        <taxon>Eukaryota</taxon>
        <taxon>Metazoa</taxon>
        <taxon>Chordata</taxon>
        <taxon>Craniata</taxon>
        <taxon>Vertebrata</taxon>
        <taxon>Euteleostomi</taxon>
        <taxon>Amphibia</taxon>
        <taxon>Batrachia</taxon>
        <taxon>Anura</taxon>
        <taxon>Neobatrachia</taxon>
        <taxon>Ranoidea</taxon>
        <taxon>Ranidae</taxon>
        <taxon>Aquarana</taxon>
    </lineage>
</organism>
<sequence length="69" mass="8370">MLHPGWCSLSVFFFFIFYTYIDHVMYIFIISFFKEWKYLFQRPYFLTFYSLALLFVCCICKASALAAMD</sequence>
<evidence type="ECO:0000256" key="1">
    <source>
        <dbReference type="SAM" id="Phobius"/>
    </source>
</evidence>
<keyword evidence="1" id="KW-0472">Membrane</keyword>
<keyword evidence="1" id="KW-0812">Transmembrane</keyword>
<reference evidence="2" key="1">
    <citation type="submission" date="2017-08" db="EMBL/GenBank/DDBJ databases">
        <title>Assembly of the North American Bullfrog Genome.</title>
        <authorList>
            <person name="Warren R.L."/>
            <person name="Vandervalk B.P."/>
            <person name="Kucuk E."/>
            <person name="Birol I."/>
            <person name="Helbing C."/>
            <person name="Pandoh P."/>
            <person name="Behsaz B."/>
            <person name="Mohamadi H."/>
            <person name="Chu J."/>
            <person name="Jackman S."/>
            <person name="Hammond S.A."/>
            <person name="Veldhoen N."/>
            <person name="Kirk H."/>
            <person name="Zhao Y."/>
            <person name="Coope R."/>
            <person name="Pleasance S."/>
            <person name="Moore R."/>
            <person name="Holt R."/>
        </authorList>
    </citation>
    <scope>NUCLEOTIDE SEQUENCE</scope>
    <source>
        <strain evidence="2">Bruno</strain>
        <tissue evidence="2">Liver</tissue>
    </source>
</reference>
<name>A0A2G9SF01_AQUCT</name>
<gene>
    <name evidence="2" type="ORF">AB205_0150840</name>
</gene>
<accession>A0A2G9SF01</accession>
<evidence type="ECO:0000313" key="2">
    <source>
        <dbReference type="EMBL" id="PIO38684.1"/>
    </source>
</evidence>
<feature type="transmembrane region" description="Helical" evidence="1">
    <location>
        <begin position="45"/>
        <end position="68"/>
    </location>
</feature>
<feature type="transmembrane region" description="Helical" evidence="1">
    <location>
        <begin position="12"/>
        <end position="33"/>
    </location>
</feature>
<proteinExistence type="predicted"/>
<dbReference type="EMBL" id="KV924384">
    <property type="protein sequence ID" value="PIO38684.1"/>
    <property type="molecule type" value="Genomic_DNA"/>
</dbReference>
<dbReference type="AlphaFoldDB" id="A0A2G9SF01"/>
<keyword evidence="1" id="KW-1133">Transmembrane helix</keyword>
<protein>
    <submittedName>
        <fullName evidence="2">Uncharacterized protein</fullName>
    </submittedName>
</protein>